<accession>A0A844FM50</accession>
<evidence type="ECO:0000313" key="3">
    <source>
        <dbReference type="Proteomes" id="UP000452141"/>
    </source>
</evidence>
<reference evidence="2 3" key="1">
    <citation type="submission" date="2019-08" db="EMBL/GenBank/DDBJ databases">
        <title>In-depth cultivation of the pig gut microbiome towards novel bacterial diversity and tailored functional studies.</title>
        <authorList>
            <person name="Wylensek D."/>
            <person name="Hitch T.C.A."/>
            <person name="Clavel T."/>
        </authorList>
    </citation>
    <scope>NUCLEOTIDE SEQUENCE [LARGE SCALE GENOMIC DNA]</scope>
    <source>
        <strain evidence="2 3">WCA-470BD-2E</strain>
    </source>
</reference>
<dbReference type="RefSeq" id="WP_154486655.1">
    <property type="nucleotide sequence ID" value="NZ_VUMW01000007.1"/>
</dbReference>
<feature type="transmembrane region" description="Helical" evidence="1">
    <location>
        <begin position="40"/>
        <end position="58"/>
    </location>
</feature>
<organism evidence="2 3">
    <name type="scientific">Lactobacillus equicursoris</name>
    <dbReference type="NCBI Taxonomy" id="420645"/>
    <lineage>
        <taxon>Bacteria</taxon>
        <taxon>Bacillati</taxon>
        <taxon>Bacillota</taxon>
        <taxon>Bacilli</taxon>
        <taxon>Lactobacillales</taxon>
        <taxon>Lactobacillaceae</taxon>
        <taxon>Lactobacillus</taxon>
    </lineage>
</organism>
<proteinExistence type="predicted"/>
<feature type="transmembrane region" description="Helical" evidence="1">
    <location>
        <begin position="89"/>
        <end position="112"/>
    </location>
</feature>
<dbReference type="Proteomes" id="UP000452141">
    <property type="component" value="Unassembled WGS sequence"/>
</dbReference>
<feature type="transmembrane region" description="Helical" evidence="1">
    <location>
        <begin position="167"/>
        <end position="187"/>
    </location>
</feature>
<dbReference type="AlphaFoldDB" id="A0A844FM50"/>
<keyword evidence="1" id="KW-1133">Transmembrane helix</keyword>
<feature type="transmembrane region" description="Helical" evidence="1">
    <location>
        <begin position="124"/>
        <end position="147"/>
    </location>
</feature>
<name>A0A844FM50_9LACO</name>
<keyword evidence="1" id="KW-0472">Membrane</keyword>
<gene>
    <name evidence="2" type="ORF">FYJ61_03910</name>
</gene>
<feature type="transmembrane region" description="Helical" evidence="1">
    <location>
        <begin position="208"/>
        <end position="234"/>
    </location>
</feature>
<feature type="transmembrane region" description="Helical" evidence="1">
    <location>
        <begin position="12"/>
        <end position="34"/>
    </location>
</feature>
<sequence>MVVRLRRQNLVTVYLTWQMACFACLNQLFSLPLADSQDELLAIFCLIGIVWALLTRRLTKEKEWLFLQSCFALGLVESLGIISNGMSDIIGGMPVLVDAFKLVKLPLVLFYVSCVLRPWEKRTLACNLLLVSKAFILLAFLGGLVNLVADVGFSYDLRYGIRSYKFIYENPAALNEVLLVSLVLIMLAEKIKGENKHGLRQIKFWLCLYLAAVAMTLRAGGIGASGILLLGLHFEKKGVRLTWRKGVSAAFVAFGLGYPQVKEYFFSETVRSKLLRHSLIVLRDCFPWGSGFATYGSDQAFKHYSPLYVRFGFHHDYALAQETGFAMNDNFWPMLLAQFGLFGAFLYVYWLFVQLGYCVKKAPPGQPRAGALGLVAFFLISSAGNPIFTSASGVFLAIALGLTSEFLKK</sequence>
<evidence type="ECO:0000313" key="2">
    <source>
        <dbReference type="EMBL" id="MST79641.1"/>
    </source>
</evidence>
<evidence type="ECO:0000256" key="1">
    <source>
        <dbReference type="SAM" id="Phobius"/>
    </source>
</evidence>
<dbReference type="EMBL" id="VUMW01000007">
    <property type="protein sequence ID" value="MST79641.1"/>
    <property type="molecule type" value="Genomic_DNA"/>
</dbReference>
<protein>
    <submittedName>
        <fullName evidence="2">Polymerase</fullName>
    </submittedName>
</protein>
<feature type="transmembrane region" description="Helical" evidence="1">
    <location>
        <begin position="335"/>
        <end position="359"/>
    </location>
</feature>
<feature type="transmembrane region" description="Helical" evidence="1">
    <location>
        <begin position="371"/>
        <end position="400"/>
    </location>
</feature>
<comment type="caution">
    <text evidence="2">The sequence shown here is derived from an EMBL/GenBank/DDBJ whole genome shotgun (WGS) entry which is preliminary data.</text>
</comment>
<feature type="transmembrane region" description="Helical" evidence="1">
    <location>
        <begin position="65"/>
        <end position="83"/>
    </location>
</feature>
<keyword evidence="1" id="KW-0812">Transmembrane</keyword>